<keyword evidence="4 6" id="KW-0472">Membrane</keyword>
<dbReference type="Gene3D" id="1.10.287.630">
    <property type="entry name" value="Helix hairpin bin"/>
    <property type="match status" value="1"/>
</dbReference>
<feature type="domain" description="Ion transport" evidence="7">
    <location>
        <begin position="149"/>
        <end position="396"/>
    </location>
</feature>
<dbReference type="OrthoDB" id="421226at2759"/>
<dbReference type="GO" id="GO:0035725">
    <property type="term" value="P:sodium ion transmembrane transport"/>
    <property type="evidence" value="ECO:0007669"/>
    <property type="project" value="TreeGrafter"/>
</dbReference>
<comment type="caution">
    <text evidence="8">The sequence shown here is derived from an EMBL/GenBank/DDBJ whole genome shotgun (WGS) entry which is preliminary data.</text>
</comment>
<evidence type="ECO:0000313" key="9">
    <source>
        <dbReference type="EMBL" id="CAL1127213.1"/>
    </source>
</evidence>
<evidence type="ECO:0000256" key="4">
    <source>
        <dbReference type="ARBA" id="ARBA00023136"/>
    </source>
</evidence>
<dbReference type="InterPro" id="IPR005821">
    <property type="entry name" value="Ion_trans_dom"/>
</dbReference>
<evidence type="ECO:0000313" key="8">
    <source>
        <dbReference type="EMBL" id="CAI3973838.1"/>
    </source>
</evidence>
<dbReference type="PANTHER" id="PTHR45689">
    <property type="entry name" value="I[[H]] CHANNEL, ISOFORM E"/>
    <property type="match status" value="1"/>
</dbReference>
<dbReference type="GO" id="GO:0098855">
    <property type="term" value="C:HCN channel complex"/>
    <property type="evidence" value="ECO:0007669"/>
    <property type="project" value="TreeGrafter"/>
</dbReference>
<evidence type="ECO:0000256" key="5">
    <source>
        <dbReference type="SAM" id="MobiDB-lite"/>
    </source>
</evidence>
<dbReference type="EMBL" id="CAMXCT020000102">
    <property type="protein sequence ID" value="CAL1127213.1"/>
    <property type="molecule type" value="Genomic_DNA"/>
</dbReference>
<keyword evidence="10" id="KW-0407">Ion channel</keyword>
<comment type="subcellular location">
    <subcellularLocation>
        <location evidence="1">Membrane</location>
        <topology evidence="1">Multi-pass membrane protein</topology>
    </subcellularLocation>
</comment>
<reference evidence="9" key="2">
    <citation type="submission" date="2024-04" db="EMBL/GenBank/DDBJ databases">
        <authorList>
            <person name="Chen Y."/>
            <person name="Shah S."/>
            <person name="Dougan E. K."/>
            <person name="Thang M."/>
            <person name="Chan C."/>
        </authorList>
    </citation>
    <scope>NUCLEOTIDE SEQUENCE [LARGE SCALE GENOMIC DNA]</scope>
</reference>
<dbReference type="Gene3D" id="1.10.287.70">
    <property type="match status" value="1"/>
</dbReference>
<evidence type="ECO:0000256" key="6">
    <source>
        <dbReference type="SAM" id="Phobius"/>
    </source>
</evidence>
<keyword evidence="10" id="KW-0406">Ion transport</keyword>
<dbReference type="PANTHER" id="PTHR45689:SF5">
    <property type="entry name" value="I[[H]] CHANNEL, ISOFORM E"/>
    <property type="match status" value="1"/>
</dbReference>
<keyword evidence="10" id="KW-0813">Transport</keyword>
<dbReference type="EMBL" id="CAMXCT010000102">
    <property type="protein sequence ID" value="CAI3973838.1"/>
    <property type="molecule type" value="Genomic_DNA"/>
</dbReference>
<evidence type="ECO:0000313" key="11">
    <source>
        <dbReference type="Proteomes" id="UP001152797"/>
    </source>
</evidence>
<dbReference type="AlphaFoldDB" id="A0A9P1BJZ1"/>
<feature type="region of interest" description="Disordered" evidence="5">
    <location>
        <begin position="49"/>
        <end position="68"/>
    </location>
</feature>
<reference evidence="8" key="1">
    <citation type="submission" date="2022-10" db="EMBL/GenBank/DDBJ databases">
        <authorList>
            <person name="Chen Y."/>
            <person name="Dougan E. K."/>
            <person name="Chan C."/>
            <person name="Rhodes N."/>
            <person name="Thang M."/>
        </authorList>
    </citation>
    <scope>NUCLEOTIDE SEQUENCE</scope>
</reference>
<feature type="transmembrane region" description="Helical" evidence="6">
    <location>
        <begin position="291"/>
        <end position="314"/>
    </location>
</feature>
<evidence type="ECO:0000256" key="3">
    <source>
        <dbReference type="ARBA" id="ARBA00022989"/>
    </source>
</evidence>
<organism evidence="8">
    <name type="scientific">Cladocopium goreaui</name>
    <dbReference type="NCBI Taxonomy" id="2562237"/>
    <lineage>
        <taxon>Eukaryota</taxon>
        <taxon>Sar</taxon>
        <taxon>Alveolata</taxon>
        <taxon>Dinophyceae</taxon>
        <taxon>Suessiales</taxon>
        <taxon>Symbiodiniaceae</taxon>
        <taxon>Cladocopium</taxon>
    </lineage>
</organism>
<evidence type="ECO:0000259" key="7">
    <source>
        <dbReference type="Pfam" id="PF00520"/>
    </source>
</evidence>
<evidence type="ECO:0000256" key="2">
    <source>
        <dbReference type="ARBA" id="ARBA00022692"/>
    </source>
</evidence>
<feature type="transmembrane region" description="Helical" evidence="6">
    <location>
        <begin position="188"/>
        <end position="206"/>
    </location>
</feature>
<sequence>MNVRQLKARPAGPAASGIESGGFLDDYRAFTETDTFGAPSLTTLAQMKRERPQRVQSVPLPPGESPQIESEANDAVKSANLSCLGSEVTPSPYNKFSAPYGCWLTKSASSARRRSISKGEAFAMSKTQALPETPQCWLGVLNPMGHFRNLWDFVGIILLAMDTIFLPVQFVTDDFFEMFPALKIKSQIAVFYWFFDMLLSFLTGYLDKGQLIDDHRAIAKRYLKSWFIPDIVVTIIDVILMFDDARASAQSAGTRVLRLLRLCRVVRLGKLTRAAAFLRDKFESDVAYTQFTLVIAMVTMLLLEHVIACGWFGLGSMSSESVTWISAAKQEGASFTLLYTTSLRWALSQLGIGGTQIEAVNSTEGVYTALVALVSLLTFSTVISFMTSLIGTLQHKRMEETQQFGLLRRFLRTNKIPEELRQRVTRFLHHAYLQRGSNSEEPYILDLLSESLQAELQLARYNEGLASLPFFAKLFRNKFLSLQEEQVMQTIANKAMTVLETAEDDVIFCHGNLAAAAYYALDDCSMLYLQPNVAVVKPGCREWISEMCLWTEWLHLGDLITSSFSKFIVIKAQEFCEIVSKAGPCQVQGHYYALEYVEALNEVQDASDLWQRPVKELGPAQAVADMEHIFGWPGATKVMPSPP</sequence>
<protein>
    <recommendedName>
        <fullName evidence="7">Ion transport domain-containing protein</fullName>
    </recommendedName>
</protein>
<dbReference type="InterPro" id="IPR051413">
    <property type="entry name" value="K/Na_HCN_channel"/>
</dbReference>
<dbReference type="EMBL" id="CAMXCT030000102">
    <property type="protein sequence ID" value="CAL4761150.1"/>
    <property type="molecule type" value="Genomic_DNA"/>
</dbReference>
<keyword evidence="3 6" id="KW-1133">Transmembrane helix</keyword>
<evidence type="ECO:0000256" key="1">
    <source>
        <dbReference type="ARBA" id="ARBA00004141"/>
    </source>
</evidence>
<keyword evidence="11" id="KW-1185">Reference proteome</keyword>
<dbReference type="Pfam" id="PF00520">
    <property type="entry name" value="Ion_trans"/>
    <property type="match status" value="1"/>
</dbReference>
<keyword evidence="2 6" id="KW-0812">Transmembrane</keyword>
<name>A0A9P1BJZ1_9DINO</name>
<dbReference type="GO" id="GO:0003254">
    <property type="term" value="P:regulation of membrane depolarization"/>
    <property type="evidence" value="ECO:0007669"/>
    <property type="project" value="TreeGrafter"/>
</dbReference>
<dbReference type="GO" id="GO:0005249">
    <property type="term" value="F:voltage-gated potassium channel activity"/>
    <property type="evidence" value="ECO:0007669"/>
    <property type="project" value="TreeGrafter"/>
</dbReference>
<dbReference type="SUPFAM" id="SSF81324">
    <property type="entry name" value="Voltage-gated potassium channels"/>
    <property type="match status" value="1"/>
</dbReference>
<evidence type="ECO:0000313" key="10">
    <source>
        <dbReference type="EMBL" id="CAL4761150.1"/>
    </source>
</evidence>
<feature type="transmembrane region" description="Helical" evidence="6">
    <location>
        <begin position="150"/>
        <end position="168"/>
    </location>
</feature>
<proteinExistence type="predicted"/>
<feature type="transmembrane region" description="Helical" evidence="6">
    <location>
        <begin position="366"/>
        <end position="390"/>
    </location>
</feature>
<dbReference type="Proteomes" id="UP001152797">
    <property type="component" value="Unassembled WGS sequence"/>
</dbReference>
<dbReference type="SUPFAM" id="SSF51206">
    <property type="entry name" value="cAMP-binding domain-like"/>
    <property type="match status" value="1"/>
</dbReference>
<dbReference type="InterPro" id="IPR018490">
    <property type="entry name" value="cNMP-bd_dom_sf"/>
</dbReference>
<accession>A0A9P1BJZ1</accession>
<gene>
    <name evidence="8" type="ORF">C1SCF055_LOCUS2288</name>
</gene>